<sequence length="376" mass="38619">MFRSGSLAAGALTLAAFAALPATASAVPPAPCNNAPQITDPKADGHHPNTDVLAAWLTESGGRLQAVIQVDNAVWEPAHDDSAAAGAALLYELGGQTRYVRVVMPKGAAPVFEAGTWTRAGGFAKTADTTGAVTAGPGGSATIDLPAVPAGTTLARPFVITDDGFDGPGDPHEVDVAPGGKTLDEIQFGADFVAGACAPPAGESPVVRTTAIAVSAPRTLTGSKRATISGKVTPARGGVPVDITVTGDKPVTRRVTTAADGSFTLAVTVTQTSKVRAVAEGLGSETLTVQMRSRVRIKVRRLKSGTVVVSGTTSPKLSGRILLLRTNAVKATARTTARDGRFELRLKRPQRGRYQAVFIPSGDRAERSTSNTGVIR</sequence>
<proteinExistence type="predicted"/>
<keyword evidence="1" id="KW-0732">Signal</keyword>
<dbReference type="EMBL" id="JAPCID010000013">
    <property type="protein sequence ID" value="MDA0138042.1"/>
    <property type="molecule type" value="Genomic_DNA"/>
</dbReference>
<dbReference type="Proteomes" id="UP001147700">
    <property type="component" value="Unassembled WGS sequence"/>
</dbReference>
<comment type="caution">
    <text evidence="2">The sequence shown here is derived from an EMBL/GenBank/DDBJ whole genome shotgun (WGS) entry which is preliminary data.</text>
</comment>
<dbReference type="InterPro" id="IPR013784">
    <property type="entry name" value="Carb-bd-like_fold"/>
</dbReference>
<name>A0ABT4RHL4_9ACTN</name>
<protein>
    <recommendedName>
        <fullName evidence="4">Carboxypeptidase regulatory-like domain-containing protein</fullName>
    </recommendedName>
</protein>
<feature type="signal peptide" evidence="1">
    <location>
        <begin position="1"/>
        <end position="26"/>
    </location>
</feature>
<evidence type="ECO:0000256" key="1">
    <source>
        <dbReference type="SAM" id="SignalP"/>
    </source>
</evidence>
<evidence type="ECO:0000313" key="3">
    <source>
        <dbReference type="Proteomes" id="UP001147700"/>
    </source>
</evidence>
<organism evidence="2 3">
    <name type="scientific">Solirubrobacter deserti</name>
    <dbReference type="NCBI Taxonomy" id="2282478"/>
    <lineage>
        <taxon>Bacteria</taxon>
        <taxon>Bacillati</taxon>
        <taxon>Actinomycetota</taxon>
        <taxon>Thermoleophilia</taxon>
        <taxon>Solirubrobacterales</taxon>
        <taxon>Solirubrobacteraceae</taxon>
        <taxon>Solirubrobacter</taxon>
    </lineage>
</organism>
<dbReference type="RefSeq" id="WP_202954118.1">
    <property type="nucleotide sequence ID" value="NZ_JAPCID010000013.1"/>
</dbReference>
<evidence type="ECO:0008006" key="4">
    <source>
        <dbReference type="Google" id="ProtNLM"/>
    </source>
</evidence>
<evidence type="ECO:0000313" key="2">
    <source>
        <dbReference type="EMBL" id="MDA0138042.1"/>
    </source>
</evidence>
<gene>
    <name evidence="2" type="ORF">OJ962_11055</name>
</gene>
<reference evidence="2" key="1">
    <citation type="submission" date="2022-10" db="EMBL/GenBank/DDBJ databases">
        <title>The WGS of Solirubrobacter sp. CPCC 204708.</title>
        <authorList>
            <person name="Jiang Z."/>
        </authorList>
    </citation>
    <scope>NUCLEOTIDE SEQUENCE</scope>
    <source>
        <strain evidence="2">CPCC 204708</strain>
    </source>
</reference>
<dbReference type="SUPFAM" id="SSF49452">
    <property type="entry name" value="Starch-binding domain-like"/>
    <property type="match status" value="1"/>
</dbReference>
<keyword evidence="3" id="KW-1185">Reference proteome</keyword>
<feature type="chain" id="PRO_5045917553" description="Carboxypeptidase regulatory-like domain-containing protein" evidence="1">
    <location>
        <begin position="27"/>
        <end position="376"/>
    </location>
</feature>
<accession>A0ABT4RHL4</accession>